<accession>A0AA97MY18</accession>
<evidence type="ECO:0000256" key="1">
    <source>
        <dbReference type="ARBA" id="ARBA00004167"/>
    </source>
</evidence>
<keyword evidence="2" id="KW-0812">Transmembrane</keyword>
<sequence>EDVESNLLRPTGISLRGAQFRLRIFKAEDLPQMDDVVMDNVRQIFGFESNRKNLVDPFVEVGFAGRTLCSRILEKNANPQWNQSLALPAVFPSMCERLRIRVLDWDRLTRNDVIGTAFLGMSGISAPGGELE</sequence>
<dbReference type="GO" id="GO:0050765">
    <property type="term" value="P:negative regulation of phagocytosis"/>
    <property type="evidence" value="ECO:0007669"/>
    <property type="project" value="TreeGrafter"/>
</dbReference>
<evidence type="ECO:0000313" key="7">
    <source>
        <dbReference type="EMBL" id="NXE99628.1"/>
    </source>
</evidence>
<evidence type="ECO:0000259" key="6">
    <source>
        <dbReference type="PROSITE" id="PS50004"/>
    </source>
</evidence>
<dbReference type="Gene3D" id="2.60.40.150">
    <property type="entry name" value="C2 domain"/>
    <property type="match status" value="1"/>
</dbReference>
<gene>
    <name evidence="7" type="primary">Dysf_1</name>
    <name evidence="7" type="ORF">MENNOV_R10330</name>
</gene>
<dbReference type="SUPFAM" id="SSF49562">
    <property type="entry name" value="C2 domain (Calcium/lipid-binding domain, CaLB)"/>
    <property type="match status" value="1"/>
</dbReference>
<dbReference type="InterPro" id="IPR000008">
    <property type="entry name" value="C2_dom"/>
</dbReference>
<evidence type="ECO:0000313" key="8">
    <source>
        <dbReference type="Proteomes" id="UP000521578"/>
    </source>
</evidence>
<dbReference type="GO" id="GO:0006906">
    <property type="term" value="P:vesicle fusion"/>
    <property type="evidence" value="ECO:0007669"/>
    <property type="project" value="TreeGrafter"/>
</dbReference>
<organism evidence="7">
    <name type="scientific">Menura novaehollandiae</name>
    <name type="common">superb lyrebird</name>
    <dbReference type="NCBI Taxonomy" id="47692"/>
    <lineage>
        <taxon>Eukaryota</taxon>
        <taxon>Metazoa</taxon>
        <taxon>Chordata</taxon>
        <taxon>Craniata</taxon>
        <taxon>Vertebrata</taxon>
        <taxon>Euteleostomi</taxon>
        <taxon>Archelosauria</taxon>
        <taxon>Archosauria</taxon>
        <taxon>Dinosauria</taxon>
        <taxon>Saurischia</taxon>
        <taxon>Theropoda</taxon>
        <taxon>Coelurosauria</taxon>
        <taxon>Aves</taxon>
        <taxon>Neognathae</taxon>
        <taxon>Neoaves</taxon>
        <taxon>Telluraves</taxon>
        <taxon>Australaves</taxon>
        <taxon>Passeriformes</taxon>
        <taxon>Menuridae</taxon>
        <taxon>Menura</taxon>
    </lineage>
</organism>
<dbReference type="InterPro" id="IPR037721">
    <property type="entry name" value="Ferlin"/>
</dbReference>
<dbReference type="GO" id="GO:0030315">
    <property type="term" value="C:T-tubule"/>
    <property type="evidence" value="ECO:0007669"/>
    <property type="project" value="TreeGrafter"/>
</dbReference>
<proteinExistence type="predicted"/>
<protein>
    <submittedName>
        <fullName evidence="7">DYSF protein</fullName>
    </submittedName>
</protein>
<dbReference type="InterPro" id="IPR035892">
    <property type="entry name" value="C2_domain_sf"/>
</dbReference>
<dbReference type="PROSITE" id="PS50004">
    <property type="entry name" value="C2"/>
    <property type="match status" value="1"/>
</dbReference>
<evidence type="ECO:0000256" key="2">
    <source>
        <dbReference type="ARBA" id="ARBA00022692"/>
    </source>
</evidence>
<dbReference type="GO" id="GO:0033292">
    <property type="term" value="P:T-tubule organization"/>
    <property type="evidence" value="ECO:0007669"/>
    <property type="project" value="TreeGrafter"/>
</dbReference>
<dbReference type="Pfam" id="PF00168">
    <property type="entry name" value="C2"/>
    <property type="match status" value="1"/>
</dbReference>
<dbReference type="GO" id="GO:0001778">
    <property type="term" value="P:plasma membrane repair"/>
    <property type="evidence" value="ECO:0007669"/>
    <property type="project" value="TreeGrafter"/>
</dbReference>
<feature type="domain" description="C2" evidence="6">
    <location>
        <begin position="1"/>
        <end position="132"/>
    </location>
</feature>
<dbReference type="AlphaFoldDB" id="A0AA97MY18"/>
<feature type="non-terminal residue" evidence="7">
    <location>
        <position position="1"/>
    </location>
</feature>
<keyword evidence="8" id="KW-1185">Reference proteome</keyword>
<evidence type="ECO:0000256" key="5">
    <source>
        <dbReference type="ARBA" id="ARBA00023136"/>
    </source>
</evidence>
<dbReference type="Proteomes" id="UP000521578">
    <property type="component" value="Unassembled WGS sequence"/>
</dbReference>
<dbReference type="PANTHER" id="PTHR12546:SF44">
    <property type="entry name" value="DYSFERLIN"/>
    <property type="match status" value="1"/>
</dbReference>
<dbReference type="GO" id="GO:0002281">
    <property type="term" value="P:macrophage activation involved in immune response"/>
    <property type="evidence" value="ECO:0007669"/>
    <property type="project" value="TreeGrafter"/>
</dbReference>
<dbReference type="GO" id="GO:0031410">
    <property type="term" value="C:cytoplasmic vesicle"/>
    <property type="evidence" value="ECO:0007669"/>
    <property type="project" value="TreeGrafter"/>
</dbReference>
<dbReference type="SMART" id="SM00239">
    <property type="entry name" value="C2"/>
    <property type="match status" value="1"/>
</dbReference>
<keyword evidence="3" id="KW-0677">Repeat</keyword>
<comment type="caution">
    <text evidence="7">The sequence shown here is derived from an EMBL/GenBank/DDBJ whole genome shotgun (WGS) entry which is preliminary data.</text>
</comment>
<dbReference type="EMBL" id="VWPS01000934">
    <property type="protein sequence ID" value="NXE99628.1"/>
    <property type="molecule type" value="Genomic_DNA"/>
</dbReference>
<keyword evidence="4" id="KW-1133">Transmembrane helix</keyword>
<evidence type="ECO:0000256" key="4">
    <source>
        <dbReference type="ARBA" id="ARBA00022989"/>
    </source>
</evidence>
<reference evidence="7" key="1">
    <citation type="submission" date="2022-12" db="EMBL/GenBank/DDBJ databases">
        <title>Bird 10,000 Genomes (B10K) Project - Family phase.</title>
        <authorList>
            <person name="Zhang G."/>
        </authorList>
    </citation>
    <scope>NUCLEOTIDE SEQUENCE</scope>
    <source>
        <strain evidence="7">B10K-CU-030-46</strain>
        <tissue evidence="7">Muscle</tissue>
    </source>
</reference>
<feature type="non-terminal residue" evidence="7">
    <location>
        <position position="132"/>
    </location>
</feature>
<name>A0AA97MY18_9PASS</name>
<dbReference type="GO" id="GO:0002280">
    <property type="term" value="P:monocyte activation involved in immune response"/>
    <property type="evidence" value="ECO:0007669"/>
    <property type="project" value="TreeGrafter"/>
</dbReference>
<evidence type="ECO:0000256" key="3">
    <source>
        <dbReference type="ARBA" id="ARBA00022737"/>
    </source>
</evidence>
<dbReference type="PANTHER" id="PTHR12546">
    <property type="entry name" value="FER-1-LIKE"/>
    <property type="match status" value="1"/>
</dbReference>
<keyword evidence="5" id="KW-0472">Membrane</keyword>
<comment type="subcellular location">
    <subcellularLocation>
        <location evidence="1">Membrane</location>
        <topology evidence="1">Single-pass membrane protein</topology>
    </subcellularLocation>
</comment>